<proteinExistence type="predicted"/>
<evidence type="ECO:0000256" key="1">
    <source>
        <dbReference type="SAM" id="MobiDB-lite"/>
    </source>
</evidence>
<keyword evidence="3" id="KW-1185">Reference proteome</keyword>
<accession>A0A5J5BDM4</accession>
<protein>
    <submittedName>
        <fullName evidence="2">Uncharacterized protein</fullName>
    </submittedName>
</protein>
<dbReference type="PANTHER" id="PTHR37263:SF2">
    <property type="entry name" value="EXPRESSED PROTEIN"/>
    <property type="match status" value="1"/>
</dbReference>
<gene>
    <name evidence="2" type="ORF">F0562_026013</name>
</gene>
<dbReference type="AlphaFoldDB" id="A0A5J5BDM4"/>
<evidence type="ECO:0000313" key="3">
    <source>
        <dbReference type="Proteomes" id="UP000325577"/>
    </source>
</evidence>
<dbReference type="Proteomes" id="UP000325577">
    <property type="component" value="Linkage Group LG14"/>
</dbReference>
<dbReference type="PANTHER" id="PTHR37263">
    <property type="entry name" value="EXPRESSED PROTEIN"/>
    <property type="match status" value="1"/>
</dbReference>
<organism evidence="2 3">
    <name type="scientific">Nyssa sinensis</name>
    <dbReference type="NCBI Taxonomy" id="561372"/>
    <lineage>
        <taxon>Eukaryota</taxon>
        <taxon>Viridiplantae</taxon>
        <taxon>Streptophyta</taxon>
        <taxon>Embryophyta</taxon>
        <taxon>Tracheophyta</taxon>
        <taxon>Spermatophyta</taxon>
        <taxon>Magnoliopsida</taxon>
        <taxon>eudicotyledons</taxon>
        <taxon>Gunneridae</taxon>
        <taxon>Pentapetalae</taxon>
        <taxon>asterids</taxon>
        <taxon>Cornales</taxon>
        <taxon>Nyssaceae</taxon>
        <taxon>Nyssa</taxon>
    </lineage>
</organism>
<name>A0A5J5BDM4_9ASTE</name>
<reference evidence="2 3" key="1">
    <citation type="submission" date="2019-09" db="EMBL/GenBank/DDBJ databases">
        <title>A chromosome-level genome assembly of the Chinese tupelo Nyssa sinensis.</title>
        <authorList>
            <person name="Yang X."/>
            <person name="Kang M."/>
            <person name="Yang Y."/>
            <person name="Xiong H."/>
            <person name="Wang M."/>
            <person name="Zhang Z."/>
            <person name="Wang Z."/>
            <person name="Wu H."/>
            <person name="Ma T."/>
            <person name="Liu J."/>
            <person name="Xi Z."/>
        </authorList>
    </citation>
    <scope>NUCLEOTIDE SEQUENCE [LARGE SCALE GENOMIC DNA]</scope>
    <source>
        <strain evidence="2">J267</strain>
        <tissue evidence="2">Leaf</tissue>
    </source>
</reference>
<sequence length="108" mass="12604">MHLWPSMRIRDSFKLAYLRKLEWNQHRMKSEKRQSPSSNQEKLLDNDEGDAVLEAKADSENHAGGFLSGRHMKENNEREREEEEEGEVSIYPCVILRRRPVTVPAIGN</sequence>
<dbReference type="EMBL" id="CM018037">
    <property type="protein sequence ID" value="KAA8539321.1"/>
    <property type="molecule type" value="Genomic_DNA"/>
</dbReference>
<dbReference type="OrthoDB" id="1927320at2759"/>
<evidence type="ECO:0000313" key="2">
    <source>
        <dbReference type="EMBL" id="KAA8539321.1"/>
    </source>
</evidence>
<feature type="region of interest" description="Disordered" evidence="1">
    <location>
        <begin position="26"/>
        <end position="85"/>
    </location>
</feature>